<sequence>MALPANNTAAAPCQPSRGGRPSREAARQLGEQIVDAATELLLEQGFAATSIEAVCARAGVSKRTFYHRYADKAALVRAVVAQLIDAARPPAPAAATGDVVAALRTLGAAVLDAALSPRIIALHRLIVAESHRFPELLDAVAVTGGRDRVVAQIVELLQSAWPQLGAADAAFAANQFLQLIVSLPQTRMLGLGQPLDAAQRAQWVARSVDLLVGGLRGLSASG</sequence>
<dbReference type="PANTHER" id="PTHR30055:SF146">
    <property type="entry name" value="HTH-TYPE TRANSCRIPTIONAL DUAL REGULATOR CECR"/>
    <property type="match status" value="1"/>
</dbReference>
<dbReference type="Pfam" id="PF14246">
    <property type="entry name" value="TetR_C_7"/>
    <property type="match status" value="1"/>
</dbReference>
<feature type="region of interest" description="Disordered" evidence="4">
    <location>
        <begin position="1"/>
        <end position="25"/>
    </location>
</feature>
<comment type="caution">
    <text evidence="6">The sequence shown here is derived from an EMBL/GenBank/DDBJ whole genome shotgun (WGS) entry which is preliminary data.</text>
</comment>
<dbReference type="InterPro" id="IPR039536">
    <property type="entry name" value="TetR_C_Proteobacteria"/>
</dbReference>
<dbReference type="InterPro" id="IPR001647">
    <property type="entry name" value="HTH_TetR"/>
</dbReference>
<name>A0A1J5RET7_9ZZZZ</name>
<dbReference type="SUPFAM" id="SSF46689">
    <property type="entry name" value="Homeodomain-like"/>
    <property type="match status" value="1"/>
</dbReference>
<protein>
    <submittedName>
        <fullName evidence="6">Transcriptional regulator BetI</fullName>
    </submittedName>
</protein>
<accession>A0A1J5RET7</accession>
<dbReference type="InterPro" id="IPR050109">
    <property type="entry name" value="HTH-type_TetR-like_transc_reg"/>
</dbReference>
<dbReference type="PROSITE" id="PS50977">
    <property type="entry name" value="HTH_TETR_2"/>
    <property type="match status" value="1"/>
</dbReference>
<dbReference type="InterPro" id="IPR036271">
    <property type="entry name" value="Tet_transcr_reg_TetR-rel_C_sf"/>
</dbReference>
<evidence type="ECO:0000256" key="4">
    <source>
        <dbReference type="SAM" id="MobiDB-lite"/>
    </source>
</evidence>
<proteinExistence type="predicted"/>
<dbReference type="PANTHER" id="PTHR30055">
    <property type="entry name" value="HTH-TYPE TRANSCRIPTIONAL REGULATOR RUTR"/>
    <property type="match status" value="1"/>
</dbReference>
<dbReference type="Gene3D" id="1.10.357.10">
    <property type="entry name" value="Tetracycline Repressor, domain 2"/>
    <property type="match status" value="1"/>
</dbReference>
<reference evidence="6" key="1">
    <citation type="submission" date="2016-10" db="EMBL/GenBank/DDBJ databases">
        <title>Sequence of Gallionella enrichment culture.</title>
        <authorList>
            <person name="Poehlein A."/>
            <person name="Muehling M."/>
            <person name="Daniel R."/>
        </authorList>
    </citation>
    <scope>NUCLEOTIDE SEQUENCE</scope>
</reference>
<organism evidence="6">
    <name type="scientific">mine drainage metagenome</name>
    <dbReference type="NCBI Taxonomy" id="410659"/>
    <lineage>
        <taxon>unclassified sequences</taxon>
        <taxon>metagenomes</taxon>
        <taxon>ecological metagenomes</taxon>
    </lineage>
</organism>
<evidence type="ECO:0000313" key="6">
    <source>
        <dbReference type="EMBL" id="OIQ93882.1"/>
    </source>
</evidence>
<dbReference type="FunFam" id="1.10.10.60:FF:000141">
    <property type="entry name" value="TetR family transcriptional regulator"/>
    <property type="match status" value="1"/>
</dbReference>
<evidence type="ECO:0000256" key="2">
    <source>
        <dbReference type="ARBA" id="ARBA00023125"/>
    </source>
</evidence>
<dbReference type="EMBL" id="MLJW01000198">
    <property type="protein sequence ID" value="OIQ93882.1"/>
    <property type="molecule type" value="Genomic_DNA"/>
</dbReference>
<dbReference type="SUPFAM" id="SSF48498">
    <property type="entry name" value="Tetracyclin repressor-like, C-terminal domain"/>
    <property type="match status" value="1"/>
</dbReference>
<dbReference type="GO" id="GO:0000976">
    <property type="term" value="F:transcription cis-regulatory region binding"/>
    <property type="evidence" value="ECO:0007669"/>
    <property type="project" value="TreeGrafter"/>
</dbReference>
<evidence type="ECO:0000256" key="3">
    <source>
        <dbReference type="ARBA" id="ARBA00023163"/>
    </source>
</evidence>
<evidence type="ECO:0000259" key="5">
    <source>
        <dbReference type="PROSITE" id="PS50977"/>
    </source>
</evidence>
<dbReference type="AlphaFoldDB" id="A0A1J5RET7"/>
<dbReference type="InterPro" id="IPR009057">
    <property type="entry name" value="Homeodomain-like_sf"/>
</dbReference>
<evidence type="ECO:0000256" key="1">
    <source>
        <dbReference type="ARBA" id="ARBA00023015"/>
    </source>
</evidence>
<feature type="domain" description="HTH tetR-type" evidence="5">
    <location>
        <begin position="27"/>
        <end position="87"/>
    </location>
</feature>
<dbReference type="PRINTS" id="PR00455">
    <property type="entry name" value="HTHTETR"/>
</dbReference>
<gene>
    <name evidence="6" type="ORF">GALL_241700</name>
</gene>
<keyword evidence="1" id="KW-0805">Transcription regulation</keyword>
<dbReference type="Pfam" id="PF00440">
    <property type="entry name" value="TetR_N"/>
    <property type="match status" value="1"/>
</dbReference>
<keyword evidence="2" id="KW-0238">DNA-binding</keyword>
<keyword evidence="3" id="KW-0804">Transcription</keyword>
<dbReference type="GO" id="GO:0003700">
    <property type="term" value="F:DNA-binding transcription factor activity"/>
    <property type="evidence" value="ECO:0007669"/>
    <property type="project" value="TreeGrafter"/>
</dbReference>